<gene>
    <name evidence="5" type="ORF">TCM_014691</name>
</gene>
<dbReference type="PANTHER" id="PTHR31234:SF2">
    <property type="entry name" value="OS05G0199100 PROTEIN"/>
    <property type="match status" value="1"/>
</dbReference>
<dbReference type="PANTHER" id="PTHR31234">
    <property type="entry name" value="LATE EMBRYOGENESIS ABUNDANT (LEA) HYDROXYPROLINE-RICH GLYCOPROTEIN FAMILY"/>
    <property type="match status" value="1"/>
</dbReference>
<comment type="subcellular location">
    <subcellularLocation>
        <location evidence="1">Membrane</location>
    </subcellularLocation>
</comment>
<organism evidence="5 6">
    <name type="scientific">Theobroma cacao</name>
    <name type="common">Cacao</name>
    <name type="synonym">Cocoa</name>
    <dbReference type="NCBI Taxonomy" id="3641"/>
    <lineage>
        <taxon>Eukaryota</taxon>
        <taxon>Viridiplantae</taxon>
        <taxon>Streptophyta</taxon>
        <taxon>Embryophyta</taxon>
        <taxon>Tracheophyta</taxon>
        <taxon>Spermatophyta</taxon>
        <taxon>Magnoliopsida</taxon>
        <taxon>eudicotyledons</taxon>
        <taxon>Gunneridae</taxon>
        <taxon>Pentapetalae</taxon>
        <taxon>rosids</taxon>
        <taxon>malvids</taxon>
        <taxon>Malvales</taxon>
        <taxon>Malvaceae</taxon>
        <taxon>Byttnerioideae</taxon>
        <taxon>Theobroma</taxon>
    </lineage>
</organism>
<keyword evidence="2 3" id="KW-0472">Membrane</keyword>
<dbReference type="GO" id="GO:0098542">
    <property type="term" value="P:defense response to other organism"/>
    <property type="evidence" value="ECO:0007669"/>
    <property type="project" value="InterPro"/>
</dbReference>
<dbReference type="InterPro" id="IPR044839">
    <property type="entry name" value="NDR1-like"/>
</dbReference>
<dbReference type="EMBL" id="CM001881">
    <property type="protein sequence ID" value="EOY22552.1"/>
    <property type="molecule type" value="Genomic_DNA"/>
</dbReference>
<dbReference type="Proteomes" id="UP000026915">
    <property type="component" value="Chromosome 3"/>
</dbReference>
<dbReference type="AlphaFoldDB" id="A0A061G039"/>
<keyword evidence="3" id="KW-1133">Transmembrane helix</keyword>
<name>A0A061G039_THECC</name>
<evidence type="ECO:0000256" key="3">
    <source>
        <dbReference type="SAM" id="Phobius"/>
    </source>
</evidence>
<dbReference type="GO" id="GO:0016020">
    <property type="term" value="C:membrane"/>
    <property type="evidence" value="ECO:0007669"/>
    <property type="project" value="UniProtKB-SubCell"/>
</dbReference>
<evidence type="ECO:0008006" key="7">
    <source>
        <dbReference type="Google" id="ProtNLM"/>
    </source>
</evidence>
<keyword evidence="6" id="KW-1185">Reference proteome</keyword>
<feature type="signal peptide" evidence="4">
    <location>
        <begin position="1"/>
        <end position="17"/>
    </location>
</feature>
<keyword evidence="4" id="KW-0732">Signal</keyword>
<sequence length="300" mass="33781">MMSMLFLKIFFTPKVSCMAMASPNESPKRGCPCPGDNLAGPDRLRSPRFAFNVPPSSPTFHYQDRPLTPPPMFRNAVLGEHRRRHFQNNNYTANSSTTTTSSHPKVQICLIGAVMFFSILTVIGIPIMLFYVFGPHSPSFSVEQVFFYYPIFYSSPTRFSSLFNITMKVNNPARHIGLFYEHDNSIVASYYGIRLCSGEIPPFFQPPKDEMLVQSPLTGLGVVLPDDVNQKLENDHKKERVPLTLSMMGMVRFKMGSVTSRALLKVSCEMVLDNLMTYTPNIISSSCDSAAGFWFPTIRN</sequence>
<evidence type="ECO:0000256" key="2">
    <source>
        <dbReference type="ARBA" id="ARBA00023136"/>
    </source>
</evidence>
<dbReference type="Gramene" id="EOY22552">
    <property type="protein sequence ID" value="EOY22552"/>
    <property type="gene ID" value="TCM_014691"/>
</dbReference>
<feature type="transmembrane region" description="Helical" evidence="3">
    <location>
        <begin position="110"/>
        <end position="133"/>
    </location>
</feature>
<protein>
    <recommendedName>
        <fullName evidence="7">Late embryogenesis abundant hydroxyproline-rich glycoprotein family</fullName>
    </recommendedName>
</protein>
<reference evidence="5 6" key="1">
    <citation type="journal article" date="2013" name="Genome Biol.">
        <title>The genome sequence of the most widely cultivated cacao type and its use to identify candidate genes regulating pod color.</title>
        <authorList>
            <person name="Motamayor J.C."/>
            <person name="Mockaitis K."/>
            <person name="Schmutz J."/>
            <person name="Haiminen N."/>
            <person name="Iii D.L."/>
            <person name="Cornejo O."/>
            <person name="Findley S.D."/>
            <person name="Zheng P."/>
            <person name="Utro F."/>
            <person name="Royaert S."/>
            <person name="Saski C."/>
            <person name="Jenkins J."/>
            <person name="Podicheti R."/>
            <person name="Zhao M."/>
            <person name="Scheffler B.E."/>
            <person name="Stack J.C."/>
            <person name="Feltus F.A."/>
            <person name="Mustiga G.M."/>
            <person name="Amores F."/>
            <person name="Phillips W."/>
            <person name="Marelli J.P."/>
            <person name="May G.D."/>
            <person name="Shapiro H."/>
            <person name="Ma J."/>
            <person name="Bustamante C.D."/>
            <person name="Schnell R.J."/>
            <person name="Main D."/>
            <person name="Gilbert D."/>
            <person name="Parida L."/>
            <person name="Kuhn D.N."/>
        </authorList>
    </citation>
    <scope>NUCLEOTIDE SEQUENCE [LARGE SCALE GENOMIC DNA]</scope>
    <source>
        <strain evidence="6">cv. Matina 1-6</strain>
    </source>
</reference>
<dbReference type="InParanoid" id="A0A061G039"/>
<evidence type="ECO:0000256" key="4">
    <source>
        <dbReference type="SAM" id="SignalP"/>
    </source>
</evidence>
<evidence type="ECO:0000313" key="5">
    <source>
        <dbReference type="EMBL" id="EOY22552.1"/>
    </source>
</evidence>
<keyword evidence="3" id="KW-0812">Transmembrane</keyword>
<accession>A0A061G039</accession>
<proteinExistence type="predicted"/>
<evidence type="ECO:0000256" key="1">
    <source>
        <dbReference type="ARBA" id="ARBA00004370"/>
    </source>
</evidence>
<feature type="chain" id="PRO_5001602441" description="Late embryogenesis abundant hydroxyproline-rich glycoprotein family" evidence="4">
    <location>
        <begin position="18"/>
        <end position="300"/>
    </location>
</feature>
<dbReference type="OMA" id="FYYPIFY"/>
<dbReference type="STRING" id="3641.A0A061G039"/>
<dbReference type="HOGENOM" id="CLU_928770_0_0_1"/>
<evidence type="ECO:0000313" key="6">
    <source>
        <dbReference type="Proteomes" id="UP000026915"/>
    </source>
</evidence>